<gene>
    <name evidence="9" type="ordered locus">CNE_2c17660</name>
</gene>
<dbReference type="PROSITE" id="PS51384">
    <property type="entry name" value="FAD_FR"/>
    <property type="match status" value="1"/>
</dbReference>
<dbReference type="GO" id="GO:0051537">
    <property type="term" value="F:2 iron, 2 sulfur cluster binding"/>
    <property type="evidence" value="ECO:0007669"/>
    <property type="project" value="UniProtKB-KW"/>
</dbReference>
<evidence type="ECO:0000256" key="2">
    <source>
        <dbReference type="ARBA" id="ARBA00022714"/>
    </source>
</evidence>
<name>F8GQP6_CUPNN</name>
<dbReference type="Pfam" id="PF00111">
    <property type="entry name" value="Fer2"/>
    <property type="match status" value="1"/>
</dbReference>
<sequence>MELVVTGLRTEAEGVLGVELRCPSRAALPGFDPGAHVDVALPNGLTRQYSIASSAADIGRYCLGIGLAPASRGGSRYAHEQLRVGDRLQVGAPRSLFRLETSAPGHLFIAGGIGITPILSMIRWCVEHGREWRLLYCVRSRGGAAYLDRLASHADRVVVHADDEHRGERVDLGAALREMPAGWHVYCCGPGPMMNAVSDCGRAAGIESGAVHFERFGADADRSDKPDGAFEVSLLRHGGRFTIPAGDSILSVLEANGLCLPSACREGLCRSCEVPLLAGAADHRDYVLSEDERAANRSILICVSRAQGAELVLDL</sequence>
<feature type="domain" description="2Fe-2S ferredoxin-type" evidence="7">
    <location>
        <begin position="230"/>
        <end position="315"/>
    </location>
</feature>
<dbReference type="PANTHER" id="PTHR47354">
    <property type="entry name" value="NADH OXIDOREDUCTASE HCR"/>
    <property type="match status" value="1"/>
</dbReference>
<dbReference type="EMBL" id="CP002878">
    <property type="protein sequence ID" value="AEI80722.1"/>
    <property type="molecule type" value="Genomic_DNA"/>
</dbReference>
<feature type="domain" description="FAD-binding FR-type" evidence="8">
    <location>
        <begin position="1"/>
        <end position="100"/>
    </location>
</feature>
<dbReference type="PANTHER" id="PTHR47354:SF1">
    <property type="entry name" value="CARNITINE MONOOXYGENASE REDUCTASE SUBUNIT"/>
    <property type="match status" value="1"/>
</dbReference>
<keyword evidence="3" id="KW-0479">Metal-binding</keyword>
<evidence type="ECO:0000256" key="4">
    <source>
        <dbReference type="ARBA" id="ARBA00023002"/>
    </source>
</evidence>
<dbReference type="InterPro" id="IPR039261">
    <property type="entry name" value="FNR_nucleotide-bd"/>
</dbReference>
<evidence type="ECO:0000313" key="9">
    <source>
        <dbReference type="EMBL" id="AEI80722.1"/>
    </source>
</evidence>
<dbReference type="GO" id="GO:0016491">
    <property type="term" value="F:oxidoreductase activity"/>
    <property type="evidence" value="ECO:0007669"/>
    <property type="project" value="UniProtKB-KW"/>
</dbReference>
<evidence type="ECO:0000259" key="7">
    <source>
        <dbReference type="PROSITE" id="PS51085"/>
    </source>
</evidence>
<keyword evidence="6" id="KW-0411">Iron-sulfur</keyword>
<dbReference type="HOGENOM" id="CLU_003827_17_0_4"/>
<dbReference type="Gene3D" id="2.40.30.10">
    <property type="entry name" value="Translation factors"/>
    <property type="match status" value="1"/>
</dbReference>
<evidence type="ECO:0000256" key="1">
    <source>
        <dbReference type="ARBA" id="ARBA00022630"/>
    </source>
</evidence>
<keyword evidence="5" id="KW-0408">Iron</keyword>
<dbReference type="InterPro" id="IPR036010">
    <property type="entry name" value="2Fe-2S_ferredoxin-like_sf"/>
</dbReference>
<dbReference type="CDD" id="cd00207">
    <property type="entry name" value="fer2"/>
    <property type="match status" value="1"/>
</dbReference>
<keyword evidence="2" id="KW-0001">2Fe-2S</keyword>
<evidence type="ECO:0000259" key="8">
    <source>
        <dbReference type="PROSITE" id="PS51384"/>
    </source>
</evidence>
<accession>F8GQP6</accession>
<evidence type="ECO:0000256" key="6">
    <source>
        <dbReference type="ARBA" id="ARBA00023014"/>
    </source>
</evidence>
<dbReference type="Gene3D" id="3.10.20.30">
    <property type="match status" value="1"/>
</dbReference>
<dbReference type="InterPro" id="IPR017927">
    <property type="entry name" value="FAD-bd_FR_type"/>
</dbReference>
<dbReference type="KEGG" id="cnc:CNE_2c17660"/>
<dbReference type="InterPro" id="IPR017938">
    <property type="entry name" value="Riboflavin_synthase-like_b-brl"/>
</dbReference>
<organism evidence="9 10">
    <name type="scientific">Cupriavidus necator (strain ATCC 43291 / DSM 13513 / CCUG 52238 / LMG 8453 / N-1)</name>
    <name type="common">Ralstonia eutropha</name>
    <dbReference type="NCBI Taxonomy" id="1042878"/>
    <lineage>
        <taxon>Bacteria</taxon>
        <taxon>Pseudomonadati</taxon>
        <taxon>Pseudomonadota</taxon>
        <taxon>Betaproteobacteria</taxon>
        <taxon>Burkholderiales</taxon>
        <taxon>Burkholderiaceae</taxon>
        <taxon>Cupriavidus</taxon>
    </lineage>
</organism>
<proteinExistence type="predicted"/>
<dbReference type="InterPro" id="IPR050415">
    <property type="entry name" value="MRET"/>
</dbReference>
<dbReference type="InterPro" id="IPR001041">
    <property type="entry name" value="2Fe-2S_ferredoxin-type"/>
</dbReference>
<dbReference type="Gene3D" id="3.40.50.80">
    <property type="entry name" value="Nucleotide-binding domain of ferredoxin-NADP reductase (FNR) module"/>
    <property type="match status" value="1"/>
</dbReference>
<evidence type="ECO:0000313" key="10">
    <source>
        <dbReference type="Proteomes" id="UP000006798"/>
    </source>
</evidence>
<evidence type="ECO:0000256" key="3">
    <source>
        <dbReference type="ARBA" id="ARBA00022723"/>
    </source>
</evidence>
<dbReference type="InterPro" id="IPR012675">
    <property type="entry name" value="Beta-grasp_dom_sf"/>
</dbReference>
<dbReference type="AlphaFoldDB" id="F8GQP6"/>
<protein>
    <submittedName>
        <fullName evidence="9">Ferredoxin:oxidoreductase FAD/NAD(P)-binding</fullName>
    </submittedName>
</protein>
<dbReference type="PRINTS" id="PR00409">
    <property type="entry name" value="PHDIOXRDTASE"/>
</dbReference>
<keyword evidence="4" id="KW-0560">Oxidoreductase</keyword>
<dbReference type="GeneID" id="34306920"/>
<dbReference type="InterPro" id="IPR054582">
    <property type="entry name" value="DmmA-like_N"/>
</dbReference>
<dbReference type="Proteomes" id="UP000006798">
    <property type="component" value="Chromosome 2"/>
</dbReference>
<dbReference type="PROSITE" id="PS51085">
    <property type="entry name" value="2FE2S_FER_2"/>
    <property type="match status" value="1"/>
</dbReference>
<dbReference type="GO" id="GO:0046872">
    <property type="term" value="F:metal ion binding"/>
    <property type="evidence" value="ECO:0007669"/>
    <property type="project" value="UniProtKB-KW"/>
</dbReference>
<dbReference type="SUPFAM" id="SSF52343">
    <property type="entry name" value="Ferredoxin reductase-like, C-terminal NADP-linked domain"/>
    <property type="match status" value="1"/>
</dbReference>
<reference evidence="9 10" key="1">
    <citation type="journal article" date="2011" name="J. Bacteriol.">
        <title>Complete genome sequence of the type strain Cupriavidus necator N-1.</title>
        <authorList>
            <person name="Poehlein A."/>
            <person name="Kusian B."/>
            <person name="Friedrich B."/>
            <person name="Daniel R."/>
            <person name="Bowien B."/>
        </authorList>
    </citation>
    <scope>NUCLEOTIDE SEQUENCE [LARGE SCALE GENOMIC DNA]</scope>
    <source>
        <strain evidence="10">ATCC 43291 / DSM 13513 / CCUG 52238 / LMG 8453 / N-1</strain>
    </source>
</reference>
<dbReference type="CDD" id="cd06185">
    <property type="entry name" value="PDR_like"/>
    <property type="match status" value="1"/>
</dbReference>
<dbReference type="SUPFAM" id="SSF54292">
    <property type="entry name" value="2Fe-2S ferredoxin-like"/>
    <property type="match status" value="1"/>
</dbReference>
<evidence type="ECO:0000256" key="5">
    <source>
        <dbReference type="ARBA" id="ARBA00023004"/>
    </source>
</evidence>
<dbReference type="SUPFAM" id="SSF63380">
    <property type="entry name" value="Riboflavin synthase domain-like"/>
    <property type="match status" value="1"/>
</dbReference>
<keyword evidence="1" id="KW-0285">Flavoprotein</keyword>
<dbReference type="RefSeq" id="WP_013953409.1">
    <property type="nucleotide sequence ID" value="NC_015723.1"/>
</dbReference>
<dbReference type="Pfam" id="PF22290">
    <property type="entry name" value="DmmA-like_N"/>
    <property type="match status" value="1"/>
</dbReference>